<keyword evidence="4" id="KW-1185">Reference proteome</keyword>
<dbReference type="CDD" id="cd05672">
    <property type="entry name" value="M20_ACY1L2-like"/>
    <property type="match status" value="1"/>
</dbReference>
<dbReference type="InterPro" id="IPR011650">
    <property type="entry name" value="Peptidase_M20_dimer"/>
</dbReference>
<dbReference type="InterPro" id="IPR017144">
    <property type="entry name" value="Xaa-Arg_dipeptidase"/>
</dbReference>
<dbReference type="SMR" id="A0A194VZV6"/>
<feature type="domain" description="Peptidase M20 dimerisation" evidence="2">
    <location>
        <begin position="183"/>
        <end position="277"/>
    </location>
</feature>
<reference evidence="3" key="1">
    <citation type="submission" date="2014-12" db="EMBL/GenBank/DDBJ databases">
        <title>Genome Sequence of Valsa Canker Pathogens Uncovers a Specific Adaption of Colonization on Woody Bark.</title>
        <authorList>
            <person name="Yin Z."/>
            <person name="Liu H."/>
            <person name="Gao X."/>
            <person name="Li Z."/>
            <person name="Song N."/>
            <person name="Ke X."/>
            <person name="Dai Q."/>
            <person name="Wu Y."/>
            <person name="Sun Y."/>
            <person name="Xu J.-R."/>
            <person name="Kang Z.K."/>
            <person name="Wang L."/>
            <person name="Huang L."/>
        </authorList>
    </citation>
    <scope>NUCLEOTIDE SEQUENCE [LARGE SCALE GENOMIC DNA]</scope>
    <source>
        <strain evidence="3">03-8</strain>
    </source>
</reference>
<dbReference type="FunFam" id="3.30.70.360:FF:000004">
    <property type="entry name" value="Peptidase M20 domain-containing protein 2"/>
    <property type="match status" value="1"/>
</dbReference>
<dbReference type="Pfam" id="PF07687">
    <property type="entry name" value="M20_dimer"/>
    <property type="match status" value="1"/>
</dbReference>
<dbReference type="EMBL" id="CM003102">
    <property type="protein sequence ID" value="KUI69744.1"/>
    <property type="molecule type" value="Genomic_DNA"/>
</dbReference>
<accession>A0A194VZV6</accession>
<dbReference type="Gene3D" id="3.30.70.360">
    <property type="match status" value="1"/>
</dbReference>
<dbReference type="Gene3D" id="3.40.630.10">
    <property type="entry name" value="Zn peptidases"/>
    <property type="match status" value="1"/>
</dbReference>
<dbReference type="InterPro" id="IPR052030">
    <property type="entry name" value="Peptidase_M20/M20A_hydrolases"/>
</dbReference>
<dbReference type="OrthoDB" id="6119954at2759"/>
<name>A0A194VZV6_CYTMA</name>
<evidence type="ECO:0000259" key="2">
    <source>
        <dbReference type="Pfam" id="PF07687"/>
    </source>
</evidence>
<proteinExistence type="inferred from homology"/>
<dbReference type="PANTHER" id="PTHR30575:SF4">
    <property type="entry name" value="PEPTIDASE M20 DOMAIN-CONTAINING PROTEIN 2"/>
    <property type="match status" value="1"/>
</dbReference>
<evidence type="ECO:0000313" key="4">
    <source>
        <dbReference type="Proteomes" id="UP000078559"/>
    </source>
</evidence>
<dbReference type="SUPFAM" id="SSF55031">
    <property type="entry name" value="Bacterial exopeptidase dimerisation domain"/>
    <property type="match status" value="1"/>
</dbReference>
<dbReference type="InterPro" id="IPR036264">
    <property type="entry name" value="Bact_exopeptidase_dim_dom"/>
</dbReference>
<dbReference type="PIRSF" id="PIRSF037226">
    <property type="entry name" value="Amidohydrolase_ACY1L2_prd"/>
    <property type="match status" value="1"/>
</dbReference>
<gene>
    <name evidence="3" type="ORF">VM1G_05653</name>
</gene>
<dbReference type="Proteomes" id="UP000078559">
    <property type="component" value="Chromosome 5"/>
</dbReference>
<dbReference type="AlphaFoldDB" id="A0A194VZV6"/>
<comment type="similarity">
    <text evidence="1">Belongs to the peptidase M20A family.</text>
</comment>
<evidence type="ECO:0000313" key="3">
    <source>
        <dbReference type="EMBL" id="KUI69744.1"/>
    </source>
</evidence>
<sequence>MDQQDDDYVIICRDDANLRADSRPAYASDISSYIDSIADSIWPVNKKIHDNPELNYEEHIAHETLVRFMRSQEGWKVTQSAYQIETAWVAVYDSGRKGPVVSFNVEMGNASVSAGLATAEMMRRHSLPGKAILFGTPAEEGGGGKIKLIQRGAYKDHKVDVNFISHPGITYDCALMRTTAYTRFKVEYFGREAHAAASPWLGINALDALVTAYNALSVLRQQTMPGDIIQGHITDGGAAPNIIHAHAAGVFVVRADTKTGMRELKAKVDACFEAGAKATNAKLKMTPLQEYADHVPNWVLAQSYTRYFNSLIPEKEDPYEPPTSRIPIDQNVDEARGVSRASTDQGDISYEMPSLSAGFSIAPGPEGQGPHNPDFAVAAGTRDAFERCLTVGKALAGTALDVLTKKGMLEEVRAAWEKDMEKHGKARRDI</sequence>
<dbReference type="SUPFAM" id="SSF53187">
    <property type="entry name" value="Zn-dependent exopeptidases"/>
    <property type="match status" value="1"/>
</dbReference>
<dbReference type="GO" id="GO:0016805">
    <property type="term" value="F:dipeptidase activity"/>
    <property type="evidence" value="ECO:0007669"/>
    <property type="project" value="InterPro"/>
</dbReference>
<dbReference type="PANTHER" id="PTHR30575">
    <property type="entry name" value="PEPTIDASE M20"/>
    <property type="match status" value="1"/>
</dbReference>
<organism evidence="3 4">
    <name type="scientific">Cytospora mali</name>
    <name type="common">Apple Valsa canker fungus</name>
    <name type="synonym">Valsa mali</name>
    <dbReference type="NCBI Taxonomy" id="578113"/>
    <lineage>
        <taxon>Eukaryota</taxon>
        <taxon>Fungi</taxon>
        <taxon>Dikarya</taxon>
        <taxon>Ascomycota</taxon>
        <taxon>Pezizomycotina</taxon>
        <taxon>Sordariomycetes</taxon>
        <taxon>Sordariomycetidae</taxon>
        <taxon>Diaporthales</taxon>
        <taxon>Cytosporaceae</taxon>
        <taxon>Cytospora</taxon>
    </lineage>
</organism>
<evidence type="ECO:0000256" key="1">
    <source>
        <dbReference type="PIRNR" id="PIRNR037226"/>
    </source>
</evidence>
<protein>
    <recommendedName>
        <fullName evidence="1">Peptidase M20 domain-containing protein 2</fullName>
    </recommendedName>
</protein>